<dbReference type="SUPFAM" id="SSF55729">
    <property type="entry name" value="Acyl-CoA N-acyltransferases (Nat)"/>
    <property type="match status" value="1"/>
</dbReference>
<dbReference type="PROSITE" id="PS51186">
    <property type="entry name" value="GNAT"/>
    <property type="match status" value="1"/>
</dbReference>
<dbReference type="PANTHER" id="PTHR43233:SF1">
    <property type="entry name" value="FAMILY N-ACETYLTRANSFERASE, PUTATIVE (AFU_ORTHOLOGUE AFUA_6G03350)-RELATED"/>
    <property type="match status" value="1"/>
</dbReference>
<dbReference type="InterPro" id="IPR053144">
    <property type="entry name" value="Acetyltransferase_Butenolide"/>
</dbReference>
<dbReference type="AlphaFoldDB" id="A0A2T4Q3H8"/>
<reference evidence="2 3" key="1">
    <citation type="journal article" date="2016" name="Front. Microbiol.">
        <title>Comprehensive Phylogenetic Analysis of Bovine Non-aureus Staphylococci Species Based on Whole-Genome Sequencing.</title>
        <authorList>
            <person name="Naushad S."/>
            <person name="Barkema H.W."/>
            <person name="Luby C."/>
            <person name="Condas L.A."/>
            <person name="Nobrega D.B."/>
            <person name="Carson D.A."/>
            <person name="De Buck J."/>
        </authorList>
    </citation>
    <scope>NUCLEOTIDE SEQUENCE [LARGE SCALE GENOMIC DNA]</scope>
    <source>
        <strain evidence="2 3">SNUC 2993</strain>
    </source>
</reference>
<gene>
    <name evidence="2" type="ORF">BU085_01010</name>
</gene>
<name>A0A2T4Q3H8_STAWA</name>
<organism evidence="2 3">
    <name type="scientific">Staphylococcus warneri</name>
    <dbReference type="NCBI Taxonomy" id="1292"/>
    <lineage>
        <taxon>Bacteria</taxon>
        <taxon>Bacillati</taxon>
        <taxon>Bacillota</taxon>
        <taxon>Bacilli</taxon>
        <taxon>Bacillales</taxon>
        <taxon>Staphylococcaceae</taxon>
        <taxon>Staphylococcus</taxon>
    </lineage>
</organism>
<sequence>MVVIKHIAPSVEDYLKLRLDAGLSAKSTEAAKRGLPNACFNVTLYYESSLIGMGRIVGDEGTALQIVDIAVHPDYQGQGYGRTIMEHIMQYVHENAVKGTYVSLMADYPADKLYEKFGFQSTEPHSIGMYILF</sequence>
<dbReference type="Gene3D" id="3.40.630.30">
    <property type="match status" value="1"/>
</dbReference>
<dbReference type="EMBL" id="PZEV01000002">
    <property type="protein sequence ID" value="PTI52504.1"/>
    <property type="molecule type" value="Genomic_DNA"/>
</dbReference>
<dbReference type="InterPro" id="IPR000182">
    <property type="entry name" value="GNAT_dom"/>
</dbReference>
<proteinExistence type="predicted"/>
<dbReference type="CDD" id="cd04301">
    <property type="entry name" value="NAT_SF"/>
    <property type="match status" value="1"/>
</dbReference>
<dbReference type="STRING" id="1194526.A284_02620"/>
<keyword evidence="2" id="KW-0808">Transferase</keyword>
<dbReference type="RefSeq" id="WP_107533153.1">
    <property type="nucleotide sequence ID" value="NZ_PZEV01000002.1"/>
</dbReference>
<comment type="caution">
    <text evidence="2">The sequence shown here is derived from an EMBL/GenBank/DDBJ whole genome shotgun (WGS) entry which is preliminary data.</text>
</comment>
<dbReference type="Proteomes" id="UP000240717">
    <property type="component" value="Unassembled WGS sequence"/>
</dbReference>
<dbReference type="Pfam" id="PF00583">
    <property type="entry name" value="Acetyltransf_1"/>
    <property type="match status" value="1"/>
</dbReference>
<dbReference type="InterPro" id="IPR016181">
    <property type="entry name" value="Acyl_CoA_acyltransferase"/>
</dbReference>
<dbReference type="PANTHER" id="PTHR43233">
    <property type="entry name" value="FAMILY N-ACETYLTRANSFERASE, PUTATIVE (AFU_ORTHOLOGUE AFUA_6G03350)-RELATED"/>
    <property type="match status" value="1"/>
</dbReference>
<evidence type="ECO:0000313" key="3">
    <source>
        <dbReference type="Proteomes" id="UP000240717"/>
    </source>
</evidence>
<dbReference type="GO" id="GO:0016747">
    <property type="term" value="F:acyltransferase activity, transferring groups other than amino-acyl groups"/>
    <property type="evidence" value="ECO:0007669"/>
    <property type="project" value="InterPro"/>
</dbReference>
<evidence type="ECO:0000259" key="1">
    <source>
        <dbReference type="PROSITE" id="PS51186"/>
    </source>
</evidence>
<evidence type="ECO:0000313" key="2">
    <source>
        <dbReference type="EMBL" id="PTI52504.1"/>
    </source>
</evidence>
<protein>
    <submittedName>
        <fullName evidence="2">GNAT family N-acetyltransferase</fullName>
    </submittedName>
</protein>
<feature type="domain" description="N-acetyltransferase" evidence="1">
    <location>
        <begin position="2"/>
        <end position="133"/>
    </location>
</feature>
<accession>A0A2T4Q3H8</accession>